<dbReference type="GO" id="GO:0000166">
    <property type="term" value="F:nucleotide binding"/>
    <property type="evidence" value="ECO:0007669"/>
    <property type="project" value="UniProtKB-KW"/>
</dbReference>
<dbReference type="PANTHER" id="PTHR35795">
    <property type="entry name" value="SLR1885 PROTEIN"/>
    <property type="match status" value="1"/>
</dbReference>
<reference evidence="8" key="2">
    <citation type="submission" date="2021-04" db="EMBL/GenBank/DDBJ databases">
        <authorList>
            <person name="Dong X."/>
        </authorList>
    </citation>
    <scope>NUCLEOTIDE SEQUENCE</scope>
    <source>
        <strain evidence="8">ZWT</strain>
    </source>
</reference>
<reference evidence="8" key="1">
    <citation type="journal article" date="2021" name="mSystems">
        <title>Bacteria and Archaea Synergistically Convert Glycine Betaine to Biogenic Methane in the Formosa Cold Seep of the South China Sea.</title>
        <authorList>
            <person name="Li L."/>
            <person name="Zhang W."/>
            <person name="Zhang S."/>
            <person name="Song L."/>
            <person name="Sun Q."/>
            <person name="Zhang H."/>
            <person name="Xiang H."/>
            <person name="Dong X."/>
        </authorList>
    </citation>
    <scope>NUCLEOTIDE SEQUENCE</scope>
    <source>
        <strain evidence="8">ZWT</strain>
    </source>
</reference>
<keyword evidence="5" id="KW-0408">Iron</keyword>
<name>A0A9J6P4N0_9CLOT</name>
<evidence type="ECO:0000313" key="9">
    <source>
        <dbReference type="Proteomes" id="UP001056429"/>
    </source>
</evidence>
<dbReference type="InterPro" id="IPR051094">
    <property type="entry name" value="Diverse_Catalytic_Enzymes"/>
</dbReference>
<dbReference type="CDD" id="cd00077">
    <property type="entry name" value="HDc"/>
    <property type="match status" value="1"/>
</dbReference>
<organism evidence="8 9">
    <name type="scientific">Oceanirhabdus seepicola</name>
    <dbReference type="NCBI Taxonomy" id="2828781"/>
    <lineage>
        <taxon>Bacteria</taxon>
        <taxon>Bacillati</taxon>
        <taxon>Bacillota</taxon>
        <taxon>Clostridia</taxon>
        <taxon>Eubacteriales</taxon>
        <taxon>Clostridiaceae</taxon>
        <taxon>Oceanirhabdus</taxon>
    </lineage>
</organism>
<dbReference type="EMBL" id="JAGSOJ010000002">
    <property type="protein sequence ID" value="MCM1990741.1"/>
    <property type="molecule type" value="Genomic_DNA"/>
</dbReference>
<dbReference type="InterPro" id="IPR006675">
    <property type="entry name" value="HDIG_dom"/>
</dbReference>
<evidence type="ECO:0000256" key="4">
    <source>
        <dbReference type="ARBA" id="ARBA00022801"/>
    </source>
</evidence>
<evidence type="ECO:0000313" key="8">
    <source>
        <dbReference type="EMBL" id="MCM1990741.1"/>
    </source>
</evidence>
<protein>
    <recommendedName>
        <fullName evidence="1">bis(5'-nucleosyl)-tetraphosphatase (symmetrical)</fullName>
        <ecNumber evidence="1">3.6.1.41</ecNumber>
    </recommendedName>
</protein>
<gene>
    <name evidence="8" type="primary">yqeK</name>
    <name evidence="8" type="ORF">KDK92_13500</name>
</gene>
<proteinExistence type="predicted"/>
<evidence type="ECO:0000256" key="1">
    <source>
        <dbReference type="ARBA" id="ARBA00012506"/>
    </source>
</evidence>
<dbReference type="SMART" id="SM00471">
    <property type="entry name" value="HDc"/>
    <property type="match status" value="1"/>
</dbReference>
<keyword evidence="2" id="KW-0479">Metal-binding</keyword>
<evidence type="ECO:0000256" key="2">
    <source>
        <dbReference type="ARBA" id="ARBA00022723"/>
    </source>
</evidence>
<dbReference type="InterPro" id="IPR003607">
    <property type="entry name" value="HD/PDEase_dom"/>
</dbReference>
<keyword evidence="4 8" id="KW-0378">Hydrolase</keyword>
<dbReference type="Proteomes" id="UP001056429">
    <property type="component" value="Unassembled WGS sequence"/>
</dbReference>
<dbReference type="GO" id="GO:0008803">
    <property type="term" value="F:bis(5'-nucleosyl)-tetraphosphatase (symmetrical) activity"/>
    <property type="evidence" value="ECO:0007669"/>
    <property type="project" value="UniProtKB-EC"/>
</dbReference>
<keyword evidence="3" id="KW-0547">Nucleotide-binding</keyword>
<keyword evidence="9" id="KW-1185">Reference proteome</keyword>
<dbReference type="NCBIfam" id="TIGR00277">
    <property type="entry name" value="HDIG"/>
    <property type="match status" value="1"/>
</dbReference>
<dbReference type="EC" id="3.6.1.41" evidence="1"/>
<sequence>MLEININEIKEYVEKILPNKRMKHTEGVRETALKLAKEYGCDEKKVEIAALLHDVGKYLHRDVLVDIIKFEDENKRRILQAEPQVYHGFGSAYLAERDLGITDTEILNAIKYHTTGRERMSLLDKIIYIADYIEPNRCFEGVEEIRGIAFKNIDESVLKAMNNTIKYIVDNNGIIDYDTILARNYFLMDWGE</sequence>
<dbReference type="SUPFAM" id="SSF109604">
    <property type="entry name" value="HD-domain/PDEase-like"/>
    <property type="match status" value="1"/>
</dbReference>
<dbReference type="GO" id="GO:0046872">
    <property type="term" value="F:metal ion binding"/>
    <property type="evidence" value="ECO:0007669"/>
    <property type="project" value="UniProtKB-KW"/>
</dbReference>
<dbReference type="InterPro" id="IPR006674">
    <property type="entry name" value="HD_domain"/>
</dbReference>
<comment type="caution">
    <text evidence="8">The sequence shown here is derived from an EMBL/GenBank/DDBJ whole genome shotgun (WGS) entry which is preliminary data.</text>
</comment>
<dbReference type="Pfam" id="PF01966">
    <property type="entry name" value="HD"/>
    <property type="match status" value="1"/>
</dbReference>
<dbReference type="InterPro" id="IPR005249">
    <property type="entry name" value="YqeK"/>
</dbReference>
<dbReference type="AlphaFoldDB" id="A0A9J6P4N0"/>
<dbReference type="Gene3D" id="1.10.3210.10">
    <property type="entry name" value="Hypothetical protein af1432"/>
    <property type="match status" value="1"/>
</dbReference>
<dbReference type="PANTHER" id="PTHR35795:SF1">
    <property type="entry name" value="BIS(5'-NUCLEOSYL)-TETRAPHOSPHATASE, SYMMETRICAL"/>
    <property type="match status" value="1"/>
</dbReference>
<accession>A0A9J6P4N0</accession>
<evidence type="ECO:0000259" key="7">
    <source>
        <dbReference type="PROSITE" id="PS51831"/>
    </source>
</evidence>
<dbReference type="PROSITE" id="PS51831">
    <property type="entry name" value="HD"/>
    <property type="match status" value="1"/>
</dbReference>
<evidence type="ECO:0000256" key="3">
    <source>
        <dbReference type="ARBA" id="ARBA00022741"/>
    </source>
</evidence>
<feature type="domain" description="HD" evidence="7">
    <location>
        <begin position="21"/>
        <end position="136"/>
    </location>
</feature>
<evidence type="ECO:0000256" key="6">
    <source>
        <dbReference type="ARBA" id="ARBA00049417"/>
    </source>
</evidence>
<dbReference type="RefSeq" id="WP_250859833.1">
    <property type="nucleotide sequence ID" value="NZ_JAGSOJ010000002.1"/>
</dbReference>
<dbReference type="NCBIfam" id="TIGR00488">
    <property type="entry name" value="bis(5'-nucleosyl)-tetraphosphatase (symmetrical) YqeK"/>
    <property type="match status" value="1"/>
</dbReference>
<evidence type="ECO:0000256" key="5">
    <source>
        <dbReference type="ARBA" id="ARBA00023004"/>
    </source>
</evidence>
<comment type="catalytic activity">
    <reaction evidence="6">
        <text>P(1),P(4)-bis(5'-adenosyl) tetraphosphate + H2O = 2 ADP + 2 H(+)</text>
        <dbReference type="Rhea" id="RHEA:24252"/>
        <dbReference type="ChEBI" id="CHEBI:15377"/>
        <dbReference type="ChEBI" id="CHEBI:15378"/>
        <dbReference type="ChEBI" id="CHEBI:58141"/>
        <dbReference type="ChEBI" id="CHEBI:456216"/>
        <dbReference type="EC" id="3.6.1.41"/>
    </reaction>
</comment>